<proteinExistence type="predicted"/>
<name>A0A7L9RTQ6_9PROT</name>
<dbReference type="InterPro" id="IPR025669">
    <property type="entry name" value="AAA_dom"/>
</dbReference>
<dbReference type="EMBL" id="CP054719">
    <property type="protein sequence ID" value="QOL20003.1"/>
    <property type="molecule type" value="Genomic_DNA"/>
</dbReference>
<dbReference type="AlphaFoldDB" id="A0A7L9RTQ6"/>
<evidence type="ECO:0000259" key="3">
    <source>
        <dbReference type="Pfam" id="PF13614"/>
    </source>
</evidence>
<feature type="domain" description="AAA" evidence="3">
    <location>
        <begin position="9"/>
        <end position="185"/>
    </location>
</feature>
<dbReference type="Proteomes" id="UP000594001">
    <property type="component" value="Chromosome"/>
</dbReference>
<keyword evidence="5" id="KW-1185">Reference proteome</keyword>
<dbReference type="Pfam" id="PF13614">
    <property type="entry name" value="AAA_31"/>
    <property type="match status" value="1"/>
</dbReference>
<gene>
    <name evidence="4" type="primary">parA</name>
    <name evidence="4" type="ORF">CPBP_00780</name>
</gene>
<dbReference type="Gene3D" id="3.40.50.300">
    <property type="entry name" value="P-loop containing nucleotide triphosphate hydrolases"/>
    <property type="match status" value="1"/>
</dbReference>
<dbReference type="CDD" id="cd02042">
    <property type="entry name" value="ParAB_family"/>
    <property type="match status" value="1"/>
</dbReference>
<comment type="function">
    <text evidence="1">Involved in chromosome partition. Localize to both poles of the predivisional cell following completion of DNA replication.</text>
</comment>
<dbReference type="SUPFAM" id="SSF52540">
    <property type="entry name" value="P-loop containing nucleoside triphosphate hydrolases"/>
    <property type="match status" value="1"/>
</dbReference>
<dbReference type="PANTHER" id="PTHR13696:SF52">
    <property type="entry name" value="PARA FAMILY PROTEIN CT_582"/>
    <property type="match status" value="1"/>
</dbReference>
<dbReference type="InterPro" id="IPR027417">
    <property type="entry name" value="P-loop_NTPase"/>
</dbReference>
<dbReference type="InterPro" id="IPR050678">
    <property type="entry name" value="DNA_Partitioning_ATPase"/>
</dbReference>
<reference evidence="4 5" key="1">
    <citation type="submission" date="2020-06" db="EMBL/GenBank/DDBJ databases">
        <title>The endosymbiont of the kinetoplastid Bodo saltans is a Paracaedibacter-like alpha-proteobacterium possessing a putative toxin-antitoxin system.</title>
        <authorList>
            <person name="Midha S."/>
            <person name="Rigden D.J."/>
            <person name="Siozios S."/>
            <person name="Hurst G.D.D."/>
            <person name="Jackson A.P."/>
        </authorList>
    </citation>
    <scope>NUCLEOTIDE SEQUENCE [LARGE SCALE GENOMIC DNA]</scope>
    <source>
        <strain evidence="4">Lake Konstanz</strain>
    </source>
</reference>
<evidence type="ECO:0000313" key="5">
    <source>
        <dbReference type="Proteomes" id="UP000594001"/>
    </source>
</evidence>
<accession>A0A7L9RTQ6</accession>
<dbReference type="PANTHER" id="PTHR13696">
    <property type="entry name" value="P-LOOP CONTAINING NUCLEOSIDE TRIPHOSPHATE HYDROLASE"/>
    <property type="match status" value="1"/>
</dbReference>
<protein>
    <recommendedName>
        <fullName evidence="2">Chromosome partitioning protein ParA</fullName>
    </recommendedName>
</protein>
<evidence type="ECO:0000256" key="1">
    <source>
        <dbReference type="ARBA" id="ARBA00057242"/>
    </source>
</evidence>
<organism evidence="4 5">
    <name type="scientific">Candidatus Bodocaedibacter vickermanii</name>
    <dbReference type="NCBI Taxonomy" id="2741701"/>
    <lineage>
        <taxon>Bacteria</taxon>
        <taxon>Pseudomonadati</taxon>
        <taxon>Pseudomonadota</taxon>
        <taxon>Alphaproteobacteria</taxon>
        <taxon>Holosporales</taxon>
        <taxon>Candidatus Paracaedibacteraceae</taxon>
        <taxon>Candidatus Bodocaedibacter</taxon>
    </lineage>
</organism>
<dbReference type="FunFam" id="3.40.50.300:FF:000285">
    <property type="entry name" value="Sporulation initiation inhibitor Soj"/>
    <property type="match status" value="1"/>
</dbReference>
<evidence type="ECO:0000256" key="2">
    <source>
        <dbReference type="ARBA" id="ARBA00074747"/>
    </source>
</evidence>
<sequence>MGIYQNKMTKVITVANQKGGVGKTTTAVNLATALSTIPKKILLIDLDPQGNASTGFGISPSKRKLNSYSIFLNKVSSRDAIQGTEVPGLYIIPANNDLSAFAVEISNMENREYLLRNVIQNEFSDFDYVFIDTPPTLGLLTINSLVACNSVLIPTQCEFYAMEGLAQLLKTIQRIQQNFNKQLGIQGIVLTMADRRSNLSVHVESEVREHFKELVYATVVPRNVKVSEAPSFGKPVLLYNYKCPGSQSYVQLAKEFLDRERLILGERENNG</sequence>
<dbReference type="KEGG" id="pbal:CPBP_00780"/>
<evidence type="ECO:0000313" key="4">
    <source>
        <dbReference type="EMBL" id="QOL20003.1"/>
    </source>
</evidence>